<dbReference type="RefSeq" id="XP_002186059.1">
    <property type="nucleotide sequence ID" value="XM_002186023.1"/>
</dbReference>
<comment type="similarity">
    <text evidence="1">Belongs to the CCDC25 family.</text>
</comment>
<dbReference type="KEGG" id="pti:PHATR_50753"/>
<dbReference type="GeneID" id="7204318"/>
<dbReference type="EMBL" id="CP001142">
    <property type="protein sequence ID" value="ACI65529.1"/>
    <property type="molecule type" value="Genomic_DNA"/>
</dbReference>
<evidence type="ECO:0000256" key="1">
    <source>
        <dbReference type="ARBA" id="ARBA00008998"/>
    </source>
</evidence>
<dbReference type="STRING" id="556484.B5Y4S1"/>
<evidence type="ECO:0000259" key="3">
    <source>
        <dbReference type="Pfam" id="PF05670"/>
    </source>
</evidence>
<dbReference type="OrthoDB" id="200398at2759"/>
<dbReference type="Pfam" id="PF05670">
    <property type="entry name" value="NFACT-R_1"/>
    <property type="match status" value="1"/>
</dbReference>
<evidence type="ECO:0000313" key="4">
    <source>
        <dbReference type="EMBL" id="ACI65529.1"/>
    </source>
</evidence>
<dbReference type="AlphaFoldDB" id="B5Y4S1"/>
<sequence length="202" mass="23686">MVFYFESRCGEYTIYMGKDKYENEDLIKYGLPEDLNLRMKPGMSLDDISDDLLLDCSAMVKANSIQGCKKSSVYVVYTRWKNLKKTSGMVDGQVGFHRPENVRRVSVEKNGPIVRAIEKSRKELHPDLFQEQQDRLKEIRRENKEDFKKEAKAKQHMKIEAQREKEARSYDRIMKEENMTKNTEIKASADATAAEEYEDDFF</sequence>
<accession>B5Y4S1</accession>
<dbReference type="InterPro" id="IPR008532">
    <property type="entry name" value="NFACT_RNA-bd"/>
</dbReference>
<evidence type="ECO:0000313" key="5">
    <source>
        <dbReference type="Proteomes" id="UP000000759"/>
    </source>
</evidence>
<proteinExistence type="inferred from homology"/>
<keyword evidence="5" id="KW-1185">Reference proteome</keyword>
<reference evidence="5" key="2">
    <citation type="submission" date="2008-08" db="EMBL/GenBank/DDBJ databases">
        <authorList>
            <consortium name="Diatom Consortium"/>
            <person name="Grigoriev I."/>
            <person name="Grimwood J."/>
            <person name="Kuo A."/>
            <person name="Otillar R.P."/>
            <person name="Salamov A."/>
            <person name="Detter J.C."/>
            <person name="Lindquist E."/>
            <person name="Shapiro H."/>
            <person name="Lucas S."/>
            <person name="Glavina del Rio T."/>
            <person name="Pitluck S."/>
            <person name="Rokhsar D."/>
            <person name="Bowler C."/>
        </authorList>
    </citation>
    <scope>GENOME REANNOTATION</scope>
    <source>
        <strain evidence="5">CCAP 1055/1</strain>
    </source>
</reference>
<dbReference type="eggNOG" id="KOG3272">
    <property type="taxonomic scope" value="Eukaryota"/>
</dbReference>
<feature type="region of interest" description="Disordered" evidence="2">
    <location>
        <begin position="146"/>
        <end position="175"/>
    </location>
</feature>
<dbReference type="HOGENOM" id="CLU_076656_0_1_1"/>
<organism evidence="4 5">
    <name type="scientific">Phaeodactylum tricornutum (strain CCAP 1055/1)</name>
    <dbReference type="NCBI Taxonomy" id="556484"/>
    <lineage>
        <taxon>Eukaryota</taxon>
        <taxon>Sar</taxon>
        <taxon>Stramenopiles</taxon>
        <taxon>Ochrophyta</taxon>
        <taxon>Bacillariophyta</taxon>
        <taxon>Bacillariophyceae</taxon>
        <taxon>Bacillariophycidae</taxon>
        <taxon>Naviculales</taxon>
        <taxon>Phaeodactylaceae</taxon>
        <taxon>Phaeodactylum</taxon>
    </lineage>
</organism>
<feature type="domain" description="NFACT RNA-binding" evidence="3">
    <location>
        <begin position="1"/>
        <end position="97"/>
    </location>
</feature>
<evidence type="ECO:0000256" key="2">
    <source>
        <dbReference type="SAM" id="MobiDB-lite"/>
    </source>
</evidence>
<dbReference type="InParanoid" id="B5Y4S1"/>
<name>B5Y4S1_PHATC</name>
<dbReference type="InterPro" id="IPR039730">
    <property type="entry name" value="Jlp2/Ccd25"/>
</dbReference>
<protein>
    <recommendedName>
        <fullName evidence="3">NFACT RNA-binding domain-containing protein</fullName>
    </recommendedName>
</protein>
<dbReference type="PANTHER" id="PTHR13049">
    <property type="entry name" value="DUF814-RELATED"/>
    <property type="match status" value="1"/>
</dbReference>
<dbReference type="PaxDb" id="2850-Phatr50753"/>
<dbReference type="Proteomes" id="UP000000759">
    <property type="component" value="Chromosome 3"/>
</dbReference>
<dbReference type="PANTHER" id="PTHR13049:SF2">
    <property type="entry name" value="COILED-COIL DOMAIN-CONTAINING PROTEIN 25"/>
    <property type="match status" value="1"/>
</dbReference>
<gene>
    <name evidence="4" type="ORF">PHATR_50753</name>
</gene>
<reference evidence="4 5" key="1">
    <citation type="journal article" date="2008" name="Nature">
        <title>The Phaeodactylum genome reveals the evolutionary history of diatom genomes.</title>
        <authorList>
            <person name="Bowler C."/>
            <person name="Allen A.E."/>
            <person name="Badger J.H."/>
            <person name="Grimwood J."/>
            <person name="Jabbari K."/>
            <person name="Kuo A."/>
            <person name="Maheswari U."/>
            <person name="Martens C."/>
            <person name="Maumus F."/>
            <person name="Otillar R.P."/>
            <person name="Rayko E."/>
            <person name="Salamov A."/>
            <person name="Vandepoele K."/>
            <person name="Beszteri B."/>
            <person name="Gruber A."/>
            <person name="Heijde M."/>
            <person name="Katinka M."/>
            <person name="Mock T."/>
            <person name="Valentin K."/>
            <person name="Verret F."/>
            <person name="Berges J.A."/>
            <person name="Brownlee C."/>
            <person name="Cadoret J.P."/>
            <person name="Chiovitti A."/>
            <person name="Choi C.J."/>
            <person name="Coesel S."/>
            <person name="De Martino A."/>
            <person name="Detter J.C."/>
            <person name="Durkin C."/>
            <person name="Falciatore A."/>
            <person name="Fournet J."/>
            <person name="Haruta M."/>
            <person name="Huysman M.J."/>
            <person name="Jenkins B.D."/>
            <person name="Jiroutova K."/>
            <person name="Jorgensen R.E."/>
            <person name="Joubert Y."/>
            <person name="Kaplan A."/>
            <person name="Kroger N."/>
            <person name="Kroth P.G."/>
            <person name="La Roche J."/>
            <person name="Lindquist E."/>
            <person name="Lommer M."/>
            <person name="Martin-Jezequel V."/>
            <person name="Lopez P.J."/>
            <person name="Lucas S."/>
            <person name="Mangogna M."/>
            <person name="McGinnis K."/>
            <person name="Medlin L.K."/>
            <person name="Montsant A."/>
            <person name="Oudot-Le Secq M.P."/>
            <person name="Napoli C."/>
            <person name="Obornik M."/>
            <person name="Parker M.S."/>
            <person name="Petit J.L."/>
            <person name="Porcel B.M."/>
            <person name="Poulsen N."/>
            <person name="Robison M."/>
            <person name="Rychlewski L."/>
            <person name="Rynearson T.A."/>
            <person name="Schmutz J."/>
            <person name="Shapiro H."/>
            <person name="Siaut M."/>
            <person name="Stanley M."/>
            <person name="Sussman M.R."/>
            <person name="Taylor A.R."/>
            <person name="Vardi A."/>
            <person name="von Dassow P."/>
            <person name="Vyverman W."/>
            <person name="Willis A."/>
            <person name="Wyrwicz L.S."/>
            <person name="Rokhsar D.S."/>
            <person name="Weissenbach J."/>
            <person name="Armbrust E.V."/>
            <person name="Green B.R."/>
            <person name="Van de Peer Y."/>
            <person name="Grigoriev I.V."/>
        </authorList>
    </citation>
    <scope>NUCLEOTIDE SEQUENCE [LARGE SCALE GENOMIC DNA]</scope>
    <source>
        <strain evidence="4 5">CCAP 1055/1</strain>
    </source>
</reference>